<dbReference type="FunFam" id="3.30.160.60:FF:002343">
    <property type="entry name" value="Zinc finger protein 33A"/>
    <property type="match status" value="1"/>
</dbReference>
<evidence type="ECO:0000256" key="2">
    <source>
        <dbReference type="ARBA" id="ARBA00022737"/>
    </source>
</evidence>
<comment type="caution">
    <text evidence="7">The sequence shown here is derived from an EMBL/GenBank/DDBJ whole genome shotgun (WGS) entry which is preliminary data.</text>
</comment>
<dbReference type="InterPro" id="IPR036236">
    <property type="entry name" value="Znf_C2H2_sf"/>
</dbReference>
<proteinExistence type="predicted"/>
<reference evidence="8" key="1">
    <citation type="journal article" date="2016" name="Nat. Commun.">
        <title>Genome analysis of three Pneumocystis species reveals adaptation mechanisms to life exclusively in mammalian hosts.</title>
        <authorList>
            <person name="Ma L."/>
            <person name="Chen Z."/>
            <person name="Huang D.W."/>
            <person name="Kutty G."/>
            <person name="Ishihara M."/>
            <person name="Wang H."/>
            <person name="Abouelleil A."/>
            <person name="Bishop L."/>
            <person name="Davey E."/>
            <person name="Deng R."/>
            <person name="Deng X."/>
            <person name="Fan L."/>
            <person name="Fantoni G."/>
            <person name="Fitzgerald M."/>
            <person name="Gogineni E."/>
            <person name="Goldberg J.M."/>
            <person name="Handley G."/>
            <person name="Hu X."/>
            <person name="Huber C."/>
            <person name="Jiao X."/>
            <person name="Jones K."/>
            <person name="Levin J.Z."/>
            <person name="Liu Y."/>
            <person name="Macdonald P."/>
            <person name="Melnikov A."/>
            <person name="Raley C."/>
            <person name="Sassi M."/>
            <person name="Sherman B.T."/>
            <person name="Song X."/>
            <person name="Sykes S."/>
            <person name="Tran B."/>
            <person name="Walsh L."/>
            <person name="Xia Y."/>
            <person name="Yang J."/>
            <person name="Young S."/>
            <person name="Zeng Q."/>
            <person name="Zheng X."/>
            <person name="Stephens R."/>
            <person name="Nusbaum C."/>
            <person name="Birren B.W."/>
            <person name="Azadi P."/>
            <person name="Lempicki R.A."/>
            <person name="Cuomo C.A."/>
            <person name="Kovacs J.A."/>
        </authorList>
    </citation>
    <scope>NUCLEOTIDE SEQUENCE [LARGE SCALE GENOMIC DNA]</scope>
    <source>
        <strain evidence="8">B123</strain>
    </source>
</reference>
<dbReference type="RefSeq" id="XP_007873693.1">
    <property type="nucleotide sequence ID" value="XM_007875502.1"/>
</dbReference>
<sequence>MDILELINLKHNHHRTNKARPYLCTWEGCAKEFGRRSDLVRHKRIHTNERPYLCNYPCCGKSFIQRSALTVHERVHTGERPHVCEWPNCGKCFSDSSSLARHRRIHTGKRPYVCEYPSCLRSFCRKTTLTKHIRRTHHNRLKLDEADSSASGSSYPYISQESSRPFLIKNILENSQHYTTQMLSSISLPQTNLAQYEPLTPQSSAVRDMDDDLDHISPQPITYIPSQYNYLSYYPSSFTFNHTMSPSMSVSSQKPQDDYLFNYQHVINANISPLRHEYPSPQLQLIQEETSLWDWSRNLNHFKTI</sequence>
<evidence type="ECO:0000256" key="3">
    <source>
        <dbReference type="ARBA" id="ARBA00022771"/>
    </source>
</evidence>
<keyword evidence="2" id="KW-0677">Repeat</keyword>
<dbReference type="HOGENOM" id="CLU_079429_0_0_1"/>
<dbReference type="eggNOG" id="KOG1721">
    <property type="taxonomic scope" value="Eukaryota"/>
</dbReference>
<evidence type="ECO:0000313" key="7">
    <source>
        <dbReference type="EMBL" id="EMR09971.1"/>
    </source>
</evidence>
<dbReference type="PROSITE" id="PS50157">
    <property type="entry name" value="ZINC_FINGER_C2H2_2"/>
    <property type="match status" value="4"/>
</dbReference>
<evidence type="ECO:0000256" key="4">
    <source>
        <dbReference type="ARBA" id="ARBA00022833"/>
    </source>
</evidence>
<organism evidence="7 8">
    <name type="scientific">Pneumocystis murina (strain B123)</name>
    <name type="common">Mouse pneumocystis pneumonia agent</name>
    <name type="synonym">Pneumocystis carinii f. sp. muris</name>
    <dbReference type="NCBI Taxonomy" id="1069680"/>
    <lineage>
        <taxon>Eukaryota</taxon>
        <taxon>Fungi</taxon>
        <taxon>Dikarya</taxon>
        <taxon>Ascomycota</taxon>
        <taxon>Taphrinomycotina</taxon>
        <taxon>Pneumocystomycetes</taxon>
        <taxon>Pneumocystaceae</taxon>
        <taxon>Pneumocystis</taxon>
    </lineage>
</organism>
<dbReference type="GeneID" id="19895424"/>
<feature type="domain" description="C2H2-type" evidence="6">
    <location>
        <begin position="22"/>
        <end position="51"/>
    </location>
</feature>
<dbReference type="FunFam" id="3.30.160.60:FF:000125">
    <property type="entry name" value="Putative zinc finger protein 143"/>
    <property type="match status" value="1"/>
</dbReference>
<dbReference type="PANTHER" id="PTHR14003:SF19">
    <property type="entry name" value="YY2 TRANSCRIPTION FACTOR"/>
    <property type="match status" value="1"/>
</dbReference>
<dbReference type="Proteomes" id="UP000011958">
    <property type="component" value="Unassembled WGS sequence"/>
</dbReference>
<dbReference type="SMART" id="SM00355">
    <property type="entry name" value="ZnF_C2H2"/>
    <property type="match status" value="4"/>
</dbReference>
<keyword evidence="8" id="KW-1185">Reference proteome</keyword>
<dbReference type="GO" id="GO:0000785">
    <property type="term" value="C:chromatin"/>
    <property type="evidence" value="ECO:0007669"/>
    <property type="project" value="TreeGrafter"/>
</dbReference>
<feature type="domain" description="C2H2-type" evidence="6">
    <location>
        <begin position="112"/>
        <end position="142"/>
    </location>
</feature>
<keyword evidence="4" id="KW-0862">Zinc</keyword>
<dbReference type="PROSITE" id="PS00028">
    <property type="entry name" value="ZINC_FINGER_C2H2_1"/>
    <property type="match status" value="4"/>
</dbReference>
<dbReference type="SUPFAM" id="SSF57667">
    <property type="entry name" value="beta-beta-alpha zinc fingers"/>
    <property type="match status" value="3"/>
</dbReference>
<keyword evidence="3 5" id="KW-0863">Zinc-finger</keyword>
<evidence type="ECO:0000259" key="6">
    <source>
        <dbReference type="PROSITE" id="PS50157"/>
    </source>
</evidence>
<feature type="domain" description="C2H2-type" evidence="6">
    <location>
        <begin position="82"/>
        <end position="111"/>
    </location>
</feature>
<dbReference type="Pfam" id="PF00096">
    <property type="entry name" value="zf-C2H2"/>
    <property type="match status" value="3"/>
</dbReference>
<gene>
    <name evidence="7" type="ORF">PNEG_01730</name>
</gene>
<dbReference type="EMBL" id="AFWA02000008">
    <property type="protein sequence ID" value="EMR09971.1"/>
    <property type="molecule type" value="Genomic_DNA"/>
</dbReference>
<protein>
    <recommendedName>
        <fullName evidence="6">C2H2-type domain-containing protein</fullName>
    </recommendedName>
</protein>
<dbReference type="GO" id="GO:0008270">
    <property type="term" value="F:zinc ion binding"/>
    <property type="evidence" value="ECO:0007669"/>
    <property type="project" value="UniProtKB-KW"/>
</dbReference>
<dbReference type="FunFam" id="3.30.160.60:FF:000072">
    <property type="entry name" value="zinc finger protein 143 isoform X1"/>
    <property type="match status" value="1"/>
</dbReference>
<name>M7NS77_PNEMU</name>
<accession>M7NS77</accession>
<evidence type="ECO:0000256" key="1">
    <source>
        <dbReference type="ARBA" id="ARBA00022723"/>
    </source>
</evidence>
<feature type="domain" description="C2H2-type" evidence="6">
    <location>
        <begin position="52"/>
        <end position="81"/>
    </location>
</feature>
<dbReference type="GO" id="GO:0000981">
    <property type="term" value="F:DNA-binding transcription factor activity, RNA polymerase II-specific"/>
    <property type="evidence" value="ECO:0007669"/>
    <property type="project" value="UniProtKB-ARBA"/>
</dbReference>
<evidence type="ECO:0000256" key="5">
    <source>
        <dbReference type="PROSITE-ProRule" id="PRU00042"/>
    </source>
</evidence>
<dbReference type="OrthoDB" id="3437960at2759"/>
<dbReference type="STRING" id="1069680.M7NS77"/>
<dbReference type="GO" id="GO:0005667">
    <property type="term" value="C:transcription regulator complex"/>
    <property type="evidence" value="ECO:0007669"/>
    <property type="project" value="TreeGrafter"/>
</dbReference>
<dbReference type="OMA" id="IRRTHHN"/>
<keyword evidence="1" id="KW-0479">Metal-binding</keyword>
<dbReference type="AlphaFoldDB" id="M7NS77"/>
<dbReference type="InterPro" id="IPR013087">
    <property type="entry name" value="Znf_C2H2_type"/>
</dbReference>
<evidence type="ECO:0000313" key="8">
    <source>
        <dbReference type="Proteomes" id="UP000011958"/>
    </source>
</evidence>
<dbReference type="GO" id="GO:0000978">
    <property type="term" value="F:RNA polymerase II cis-regulatory region sequence-specific DNA binding"/>
    <property type="evidence" value="ECO:0007669"/>
    <property type="project" value="TreeGrafter"/>
</dbReference>
<dbReference type="PANTHER" id="PTHR14003">
    <property type="entry name" value="TRANSCRIPTIONAL REPRESSOR PROTEIN YY"/>
    <property type="match status" value="1"/>
</dbReference>
<dbReference type="Gene3D" id="3.30.160.60">
    <property type="entry name" value="Classic Zinc Finger"/>
    <property type="match status" value="4"/>
</dbReference>
<dbReference type="VEuPathDB" id="FungiDB:PNEG_01730"/>